<reference evidence="2" key="2">
    <citation type="journal article" date="2022" name="Microbiol. Resour. Announc.">
        <title>Metagenome Sequencing to Explore Phylogenomics of Terrestrial Cyanobacteria.</title>
        <authorList>
            <person name="Ward R.D."/>
            <person name="Stajich J.E."/>
            <person name="Johansen J.R."/>
            <person name="Huntemann M."/>
            <person name="Clum A."/>
            <person name="Foster B."/>
            <person name="Foster B."/>
            <person name="Roux S."/>
            <person name="Palaniappan K."/>
            <person name="Varghese N."/>
            <person name="Mukherjee S."/>
            <person name="Reddy T.B.K."/>
            <person name="Daum C."/>
            <person name="Copeland A."/>
            <person name="Chen I.A."/>
            <person name="Ivanova N.N."/>
            <person name="Kyrpides N.C."/>
            <person name="Shapiro N."/>
            <person name="Eloe-Fadrosh E.A."/>
            <person name="Pietrasiak N."/>
        </authorList>
    </citation>
    <scope>NUCLEOTIDE SEQUENCE</scope>
    <source>
        <strain evidence="2">CPER-KK1</strain>
    </source>
</reference>
<dbReference type="PANTHER" id="PTHR13696:SF99">
    <property type="entry name" value="COBYRINIC ACID AC-DIAMIDE SYNTHASE"/>
    <property type="match status" value="1"/>
</dbReference>
<dbReference type="AlphaFoldDB" id="A0A951UDH8"/>
<dbReference type="SUPFAM" id="SSF52540">
    <property type="entry name" value="P-loop containing nucleoside triphosphate hydrolases"/>
    <property type="match status" value="1"/>
</dbReference>
<reference evidence="2" key="1">
    <citation type="submission" date="2021-05" db="EMBL/GenBank/DDBJ databases">
        <authorList>
            <person name="Pietrasiak N."/>
            <person name="Ward R."/>
            <person name="Stajich J.E."/>
            <person name="Kurbessoian T."/>
        </authorList>
    </citation>
    <scope>NUCLEOTIDE SEQUENCE</scope>
    <source>
        <strain evidence="2">CPER-KK1</strain>
    </source>
</reference>
<evidence type="ECO:0000313" key="2">
    <source>
        <dbReference type="EMBL" id="MBW4549493.1"/>
    </source>
</evidence>
<dbReference type="EMBL" id="JAHHIF010000105">
    <property type="protein sequence ID" value="MBW4549493.1"/>
    <property type="molecule type" value="Genomic_DNA"/>
</dbReference>
<evidence type="ECO:0000259" key="1">
    <source>
        <dbReference type="Pfam" id="PF13614"/>
    </source>
</evidence>
<dbReference type="CDD" id="cd02042">
    <property type="entry name" value="ParAB_family"/>
    <property type="match status" value="1"/>
</dbReference>
<evidence type="ECO:0000313" key="3">
    <source>
        <dbReference type="Proteomes" id="UP000753908"/>
    </source>
</evidence>
<gene>
    <name evidence="2" type="ORF">KME25_34625</name>
</gene>
<dbReference type="Proteomes" id="UP000753908">
    <property type="component" value="Unassembled WGS sequence"/>
</dbReference>
<dbReference type="InterPro" id="IPR050678">
    <property type="entry name" value="DNA_Partitioning_ATPase"/>
</dbReference>
<feature type="domain" description="AAA" evidence="1">
    <location>
        <begin position="9"/>
        <end position="180"/>
    </location>
</feature>
<dbReference type="Pfam" id="PF13614">
    <property type="entry name" value="AAA_31"/>
    <property type="match status" value="1"/>
</dbReference>
<dbReference type="InterPro" id="IPR025669">
    <property type="entry name" value="AAA_dom"/>
</dbReference>
<name>A0A951UDH8_9CYAN</name>
<protein>
    <submittedName>
        <fullName evidence="2">ParA family protein</fullName>
    </submittedName>
</protein>
<comment type="caution">
    <text evidence="2">The sequence shown here is derived from an EMBL/GenBank/DDBJ whole genome shotgun (WGS) entry which is preliminary data.</text>
</comment>
<accession>A0A951UDH8</accession>
<dbReference type="PANTHER" id="PTHR13696">
    <property type="entry name" value="P-LOOP CONTAINING NUCLEOSIDE TRIPHOSPHATE HYDROLASE"/>
    <property type="match status" value="1"/>
</dbReference>
<organism evidence="2 3">
    <name type="scientific">Symplocastrum torsivum CPER-KK1</name>
    <dbReference type="NCBI Taxonomy" id="450513"/>
    <lineage>
        <taxon>Bacteria</taxon>
        <taxon>Bacillati</taxon>
        <taxon>Cyanobacteriota</taxon>
        <taxon>Cyanophyceae</taxon>
        <taxon>Oscillatoriophycideae</taxon>
        <taxon>Oscillatoriales</taxon>
        <taxon>Microcoleaceae</taxon>
        <taxon>Symplocastrum</taxon>
    </lineage>
</organism>
<dbReference type="Gene3D" id="3.40.50.300">
    <property type="entry name" value="P-loop containing nucleotide triphosphate hydrolases"/>
    <property type="match status" value="1"/>
</dbReference>
<dbReference type="InterPro" id="IPR027417">
    <property type="entry name" value="P-loop_NTPase"/>
</dbReference>
<proteinExistence type="predicted"/>
<sequence>MPESSRTTTVLAISCLSGGSGKSTTVLNLATMLSEKGKTLVVDFDPQGNLSQWLGWTDLSESATIAETILPDTDRIKITDIIKPPTNEERSGRLLLAPSDYSLSRAADAIAMEPGRERFLKRALKPVLGDYDFIVIDSPPSKGILTYNAILAADFLVIPTECTNKGVMGAVSTVILVKELEELDFDVPKILGIVPTRDQWAGANQTRMSKAAIAALKEALPDIQIFSSVRQSTTVQQTNHVGWSLLEAGERALASSYVEVAEALMKAVKAHV</sequence>